<dbReference type="PANTHER" id="PTHR23037:SF42">
    <property type="entry name" value="CYTOKINE RECEPTOR COMMON SUBUNIT GAMMA ISOFORM X1-RELATED"/>
    <property type="match status" value="1"/>
</dbReference>
<dbReference type="InterPro" id="IPR015319">
    <property type="entry name" value="IL-4_rcpt-alpha_N"/>
</dbReference>
<dbReference type="InterPro" id="IPR013783">
    <property type="entry name" value="Ig-like_fold"/>
</dbReference>
<dbReference type="AlphaFoldDB" id="A0AAN9DJN6"/>
<evidence type="ECO:0000313" key="11">
    <source>
        <dbReference type="Proteomes" id="UP001364617"/>
    </source>
</evidence>
<dbReference type="GO" id="GO:0009897">
    <property type="term" value="C:external side of plasma membrane"/>
    <property type="evidence" value="ECO:0007669"/>
    <property type="project" value="TreeGrafter"/>
</dbReference>
<dbReference type="Proteomes" id="UP001364617">
    <property type="component" value="Unassembled WGS sequence"/>
</dbReference>
<reference evidence="10 11" key="1">
    <citation type="submission" date="2024-02" db="EMBL/GenBank/DDBJ databases">
        <title>Chromosome-level genome assembly of the Eurasian Minnow (Phoxinus phoxinus).</title>
        <authorList>
            <person name="Oriowo T.O."/>
            <person name="Martin S."/>
            <person name="Stange M."/>
            <person name="Chrysostomakis Y."/>
            <person name="Brown T."/>
            <person name="Winkler S."/>
            <person name="Kukowka S."/>
            <person name="Myers E.W."/>
            <person name="Bohne A."/>
        </authorList>
    </citation>
    <scope>NUCLEOTIDE SEQUENCE [LARGE SCALE GENOMIC DNA]</scope>
    <source>
        <strain evidence="10">ZFMK-TIS-60720</strain>
        <tissue evidence="10">Whole Organism</tissue>
    </source>
</reference>
<dbReference type="EMBL" id="JAYKXH010000002">
    <property type="protein sequence ID" value="KAK7174461.1"/>
    <property type="molecule type" value="Genomic_DNA"/>
</dbReference>
<dbReference type="InterPro" id="IPR036116">
    <property type="entry name" value="FN3_sf"/>
</dbReference>
<accession>A0AAN9DJN6</accession>
<evidence type="ECO:0000256" key="2">
    <source>
        <dbReference type="ARBA" id="ARBA00022692"/>
    </source>
</evidence>
<dbReference type="GO" id="GO:0002532">
    <property type="term" value="P:production of molecular mediator involved in inflammatory response"/>
    <property type="evidence" value="ECO:0007669"/>
    <property type="project" value="InterPro"/>
</dbReference>
<feature type="domain" description="Interleukin-4 receptor alpha N-terminal" evidence="9">
    <location>
        <begin position="27"/>
        <end position="113"/>
    </location>
</feature>
<dbReference type="SUPFAM" id="SSF49265">
    <property type="entry name" value="Fibronectin type III"/>
    <property type="match status" value="2"/>
</dbReference>
<comment type="caution">
    <text evidence="10">The sequence shown here is derived from an EMBL/GenBank/DDBJ whole genome shotgun (WGS) entry which is preliminary data.</text>
</comment>
<dbReference type="Gene3D" id="2.60.40.10">
    <property type="entry name" value="Immunoglobulins"/>
    <property type="match status" value="2"/>
</dbReference>
<evidence type="ECO:0000256" key="8">
    <source>
        <dbReference type="SAM" id="SignalP"/>
    </source>
</evidence>
<feature type="signal peptide" evidence="8">
    <location>
        <begin position="1"/>
        <end position="20"/>
    </location>
</feature>
<dbReference type="GO" id="GO:0016064">
    <property type="term" value="P:immunoglobulin mediated immune response"/>
    <property type="evidence" value="ECO:0007669"/>
    <property type="project" value="TreeGrafter"/>
</dbReference>
<gene>
    <name evidence="10" type="ORF">R3I93_001620</name>
</gene>
<keyword evidence="2 7" id="KW-0812">Transmembrane</keyword>
<evidence type="ECO:0000256" key="6">
    <source>
        <dbReference type="ARBA" id="ARBA00023170"/>
    </source>
</evidence>
<dbReference type="Pfam" id="PF09238">
    <property type="entry name" value="IL4Ra_N"/>
    <property type="match status" value="1"/>
</dbReference>
<proteinExistence type="predicted"/>
<protein>
    <recommendedName>
        <fullName evidence="9">Interleukin-4 receptor alpha N-terminal domain-containing protein</fullName>
    </recommendedName>
</protein>
<sequence length="638" mass="72409">MFTSVLLSQIVLTLLCQALCYEPTENDLECFNDYETEMKCSFWFDGLISCSGYKLNITQTVVDTLEKYTCIFERSHYSANCECKIKVQDFVVSEIFSTTLLNGTDVLLSKTFETQDFIKPKTPALSVQKTENGDFNVTWDDKYEKRYFARGLEIHLTYKIERGDETMSRTVSNSLGFFEIVGRSLQPNTNYILTARMSTGYNEHEILSDQSAPVEFTSSSSPNELLRTMVPPLCVVLIIIIGSIFMCVLRMKMNWWDNISKPKIDAYLGEEKGRILPASFTNLSSIQVEIPKLDFEERKLISTSSVDINNENSCRIVESAAGDYGQAGFDSGNENCSPINFSLRVMHALREDLKFLNLPNIPSNQQVKSADDKRNDGRPETMVLQKAQRFKRRHGQLPRHTSFQKRVVRSANDDPSVQDQLICNQSYQSDKRDIFSCKQSFMSADTNNEKSSRSVESAAGDYGQAGFDSGNGKEKCSSVNVPLRIEHALREDLNFLNLPNIPSNQQVKSADDKRNDGRPETMVLLKTQPFKPRYGLRLTSFQKRVVRSANDDPSVQDQLICNQSYQSDIFSCKQSLMSADISKSQLYVLTNDAFEDEYQSFNCEIVNPDFCMNRSNDVDSDEKFIVKNLITSNPPVCP</sequence>
<evidence type="ECO:0000256" key="7">
    <source>
        <dbReference type="SAM" id="Phobius"/>
    </source>
</evidence>
<evidence type="ECO:0000256" key="3">
    <source>
        <dbReference type="ARBA" id="ARBA00022729"/>
    </source>
</evidence>
<keyword evidence="3 8" id="KW-0732">Signal</keyword>
<keyword evidence="4 7" id="KW-1133">Transmembrane helix</keyword>
<comment type="subcellular location">
    <subcellularLocation>
        <location evidence="1">Membrane</location>
        <topology evidence="1">Single-pass membrane protein</topology>
    </subcellularLocation>
</comment>
<evidence type="ECO:0000256" key="4">
    <source>
        <dbReference type="ARBA" id="ARBA00022989"/>
    </source>
</evidence>
<evidence type="ECO:0000259" key="9">
    <source>
        <dbReference type="Pfam" id="PF09238"/>
    </source>
</evidence>
<name>A0AAN9DJN6_9TELE</name>
<dbReference type="GO" id="GO:0004896">
    <property type="term" value="F:cytokine receptor activity"/>
    <property type="evidence" value="ECO:0007669"/>
    <property type="project" value="InterPro"/>
</dbReference>
<keyword evidence="6" id="KW-0675">Receptor</keyword>
<dbReference type="PANTHER" id="PTHR23037">
    <property type="entry name" value="CYTOKINE RECEPTOR"/>
    <property type="match status" value="1"/>
</dbReference>
<evidence type="ECO:0000256" key="1">
    <source>
        <dbReference type="ARBA" id="ARBA00004167"/>
    </source>
</evidence>
<feature type="transmembrane region" description="Helical" evidence="7">
    <location>
        <begin position="229"/>
        <end position="249"/>
    </location>
</feature>
<evidence type="ECO:0000313" key="10">
    <source>
        <dbReference type="EMBL" id="KAK7174461.1"/>
    </source>
</evidence>
<evidence type="ECO:0000256" key="5">
    <source>
        <dbReference type="ARBA" id="ARBA00023136"/>
    </source>
</evidence>
<keyword evidence="5 7" id="KW-0472">Membrane</keyword>
<keyword evidence="11" id="KW-1185">Reference proteome</keyword>
<feature type="chain" id="PRO_5042924577" description="Interleukin-4 receptor alpha N-terminal domain-containing protein" evidence="8">
    <location>
        <begin position="21"/>
        <end position="638"/>
    </location>
</feature>
<organism evidence="10 11">
    <name type="scientific">Phoxinus phoxinus</name>
    <name type="common">Eurasian minnow</name>
    <dbReference type="NCBI Taxonomy" id="58324"/>
    <lineage>
        <taxon>Eukaryota</taxon>
        <taxon>Metazoa</taxon>
        <taxon>Chordata</taxon>
        <taxon>Craniata</taxon>
        <taxon>Vertebrata</taxon>
        <taxon>Euteleostomi</taxon>
        <taxon>Actinopterygii</taxon>
        <taxon>Neopterygii</taxon>
        <taxon>Teleostei</taxon>
        <taxon>Ostariophysi</taxon>
        <taxon>Cypriniformes</taxon>
        <taxon>Leuciscidae</taxon>
        <taxon>Phoxininae</taxon>
        <taxon>Phoxinus</taxon>
    </lineage>
</organism>